<dbReference type="PANTHER" id="PTHR39662:SF1">
    <property type="entry name" value="DUF354 DOMAIN-CONTAINING PROTEIN"/>
    <property type="match status" value="1"/>
</dbReference>
<dbReference type="PIRSF" id="PIRSF005357">
    <property type="entry name" value="UCP005357"/>
    <property type="match status" value="1"/>
</dbReference>
<dbReference type="InterPro" id="IPR007152">
    <property type="entry name" value="DUF354"/>
</dbReference>
<dbReference type="RefSeq" id="WP_342810010.1">
    <property type="nucleotide sequence ID" value="NZ_JAOPJZ010000020.1"/>
</dbReference>
<evidence type="ECO:0000313" key="1">
    <source>
        <dbReference type="EMBL" id="MCU4753699.1"/>
    </source>
</evidence>
<name>A0AAP3E900_9EURY</name>
<dbReference type="Pfam" id="PF04007">
    <property type="entry name" value="DUF354"/>
    <property type="match status" value="1"/>
</dbReference>
<dbReference type="PANTHER" id="PTHR39662">
    <property type="entry name" value="DUF354 DOMAIN-CONTAINING PROTEIN-RELATED"/>
    <property type="match status" value="1"/>
</dbReference>
<proteinExistence type="predicted"/>
<comment type="caution">
    <text evidence="1">The sequence shown here is derived from an EMBL/GenBank/DDBJ whole genome shotgun (WGS) entry which is preliminary data.</text>
</comment>
<accession>A0AAP3E900</accession>
<organism evidence="1 2">
    <name type="scientific">Natronosalvus hydrolyticus</name>
    <dbReference type="NCBI Taxonomy" id="2979988"/>
    <lineage>
        <taxon>Archaea</taxon>
        <taxon>Methanobacteriati</taxon>
        <taxon>Methanobacteriota</taxon>
        <taxon>Stenosarchaea group</taxon>
        <taxon>Halobacteria</taxon>
        <taxon>Halobacteriales</taxon>
        <taxon>Natrialbaceae</taxon>
        <taxon>Natronosalvus</taxon>
    </lineage>
</organism>
<protein>
    <submittedName>
        <fullName evidence="1">DUF354 domain-containing protein</fullName>
    </submittedName>
</protein>
<gene>
    <name evidence="1" type="ORF">OB919_17205</name>
</gene>
<dbReference type="EMBL" id="JAOPJZ010000020">
    <property type="protein sequence ID" value="MCU4753699.1"/>
    <property type="molecule type" value="Genomic_DNA"/>
</dbReference>
<reference evidence="1 2" key="1">
    <citation type="submission" date="2022-09" db="EMBL/GenBank/DDBJ databases">
        <title>Enrichment on poylsaccharides allowed isolation of novel metabolic and taxonomic groups of Haloarchaea.</title>
        <authorList>
            <person name="Sorokin D.Y."/>
            <person name="Elcheninov A.G."/>
            <person name="Khizhniak T.V."/>
            <person name="Kolganova T.V."/>
            <person name="Kublanov I.V."/>
        </authorList>
    </citation>
    <scope>NUCLEOTIDE SEQUENCE [LARGE SCALE GENOMIC DNA]</scope>
    <source>
        <strain evidence="1 2">AArc-curdl1</strain>
    </source>
</reference>
<dbReference type="Proteomes" id="UP001321047">
    <property type="component" value="Unassembled WGS sequence"/>
</dbReference>
<evidence type="ECO:0000313" key="2">
    <source>
        <dbReference type="Proteomes" id="UP001321047"/>
    </source>
</evidence>
<dbReference type="AlphaFoldDB" id="A0AAP3E900"/>
<dbReference type="SUPFAM" id="SSF53756">
    <property type="entry name" value="UDP-Glycosyltransferase/glycogen phosphorylase"/>
    <property type="match status" value="1"/>
</dbReference>
<dbReference type="Gene3D" id="3.40.50.2000">
    <property type="entry name" value="Glycogen Phosphorylase B"/>
    <property type="match status" value="1"/>
</dbReference>
<sequence>MSILIQIAHPGHVHFFKNTIFELERKNVDLLITSRDKDITVRLLDDLGIDHIVLSGQEGRLQIREHMSYMWNTYNLVKNFQPEVITGVGGLTAAHVSAITNTKSYVFTDSENAVLQNKLAFPFADRIYTPTSYRNNLGPKQIRYPGYHELAYLHPDRFTPDKSVLESNGIDPNEKYSILRFVSGGAYHDIGTDGLSHQRKQELIEILSERGDVYISSEGPLAPEFNKFRLPVEPRQIHHLLSFADLYVGDSGTMATEAAVLGTPAIRYRSLDKKDEPGNFIELEQQYGLLYSMPKSFNILQKSKQILDDRTAKQTWAKKRSKLINDKIDVSQFVTETLEKSI</sequence>
<keyword evidence="2" id="KW-1185">Reference proteome</keyword>